<dbReference type="PIRSF" id="PIRSF033094">
    <property type="entry name" value="Pesterase_CT488"/>
    <property type="match status" value="1"/>
</dbReference>
<reference evidence="2" key="2">
    <citation type="journal article" date="2021" name="Microbiol. Resour. Announc.">
        <title>Complete Genome Sequence of Polycladomyces abyssicola JIR-001T, Isolated from Hemipelagic Sediment in Deep Seawater.</title>
        <authorList>
            <person name="Tsubouchi T."/>
            <person name="Kaneko Y."/>
        </authorList>
    </citation>
    <scope>NUCLEOTIDE SEQUENCE</scope>
    <source>
        <strain evidence="2">JIR-001</strain>
    </source>
</reference>
<dbReference type="Proteomes" id="UP000677436">
    <property type="component" value="Chromosome"/>
</dbReference>
<dbReference type="InterPro" id="IPR029052">
    <property type="entry name" value="Metallo-depent_PP-like"/>
</dbReference>
<dbReference type="Gene3D" id="3.60.21.10">
    <property type="match status" value="1"/>
</dbReference>
<dbReference type="RefSeq" id="WP_212774722.1">
    <property type="nucleotide sequence ID" value="NZ_AP024601.1"/>
</dbReference>
<evidence type="ECO:0000313" key="3">
    <source>
        <dbReference type="Proteomes" id="UP000677436"/>
    </source>
</evidence>
<feature type="domain" description="Calcineurin-like phosphoesterase" evidence="1">
    <location>
        <begin position="1"/>
        <end position="211"/>
    </location>
</feature>
<dbReference type="InterPro" id="IPR014578">
    <property type="entry name" value="Pesterase_CT488"/>
</dbReference>
<dbReference type="InterPro" id="IPR051158">
    <property type="entry name" value="Metallophosphoesterase_sf"/>
</dbReference>
<dbReference type="PANTHER" id="PTHR31302">
    <property type="entry name" value="TRANSMEMBRANE PROTEIN WITH METALLOPHOSPHOESTERASE DOMAIN-RELATED"/>
    <property type="match status" value="1"/>
</dbReference>
<dbReference type="AlphaFoldDB" id="A0A8D5UFF6"/>
<dbReference type="SUPFAM" id="SSF56300">
    <property type="entry name" value="Metallo-dependent phosphatases"/>
    <property type="match status" value="1"/>
</dbReference>
<dbReference type="PANTHER" id="PTHR31302:SF22">
    <property type="entry name" value="PHOSPHOESTERASE"/>
    <property type="match status" value="1"/>
</dbReference>
<keyword evidence="3" id="KW-1185">Reference proteome</keyword>
<accession>A0A8D5UFF6</accession>
<dbReference type="GO" id="GO:0016787">
    <property type="term" value="F:hydrolase activity"/>
    <property type="evidence" value="ECO:0007669"/>
    <property type="project" value="InterPro"/>
</dbReference>
<name>A0A8D5UFF6_9BACL</name>
<gene>
    <name evidence="2" type="ORF">JIR001_12840</name>
</gene>
<sequence length="252" mass="28897">MTIYAISDLHLSFNKPVTLYGIDHDRDVTKPMDVFGWERHYDRIRDQWLEVVKPEDTVLIPGDISWAMKIETAKNDFGWIAQLPGKKVLSPGNHCYYVSSKKKVREAMPEGMYWIDADYTVVEGCVVAGTRGWTLPGDHRFWDEERDRSIYERQVGRLRLALEAAVKAEPDKPIIVMLHYPPVTKHVRSSGFFDVMKEFGVSTCVYGHLHGKAAEEAVQGEYEGIDLQLVACDYLDFRPVQVRVPGVDHRNE</sequence>
<reference evidence="2" key="1">
    <citation type="journal article" date="2013" name="Int. J. Syst. Evol. Microbiol.">
        <title>Polycladomyces abyssicola gen. nov., sp. nov., a thermophilic filamentous bacterium isolated from hemipelagic sediment.</title>
        <authorList>
            <person name="Tsubouchi T."/>
            <person name="Shimane Y."/>
            <person name="Mori K."/>
            <person name="Usui K."/>
            <person name="Hiraki T."/>
            <person name="Tame A."/>
            <person name="Uematsu K."/>
            <person name="Maruyama T."/>
            <person name="Hatada Y."/>
        </authorList>
    </citation>
    <scope>NUCLEOTIDE SEQUENCE</scope>
    <source>
        <strain evidence="2">JIR-001</strain>
    </source>
</reference>
<evidence type="ECO:0000259" key="1">
    <source>
        <dbReference type="Pfam" id="PF00149"/>
    </source>
</evidence>
<protein>
    <submittedName>
        <fullName evidence="2">Ser/threonine protein phosphatase</fullName>
    </submittedName>
</protein>
<organism evidence="2 3">
    <name type="scientific">Polycladomyces abyssicola</name>
    <dbReference type="NCBI Taxonomy" id="1125966"/>
    <lineage>
        <taxon>Bacteria</taxon>
        <taxon>Bacillati</taxon>
        <taxon>Bacillota</taxon>
        <taxon>Bacilli</taxon>
        <taxon>Bacillales</taxon>
        <taxon>Thermoactinomycetaceae</taxon>
        <taxon>Polycladomyces</taxon>
    </lineage>
</organism>
<dbReference type="Pfam" id="PF00149">
    <property type="entry name" value="Metallophos"/>
    <property type="match status" value="1"/>
</dbReference>
<evidence type="ECO:0000313" key="2">
    <source>
        <dbReference type="EMBL" id="BCU81501.1"/>
    </source>
</evidence>
<proteinExistence type="predicted"/>
<dbReference type="EMBL" id="AP024601">
    <property type="protein sequence ID" value="BCU81501.1"/>
    <property type="molecule type" value="Genomic_DNA"/>
</dbReference>
<dbReference type="InterPro" id="IPR004843">
    <property type="entry name" value="Calcineurin-like_PHP"/>
</dbReference>
<dbReference type="KEGG" id="pabs:JIR001_12840"/>